<comment type="caution">
    <text evidence="1">The sequence shown here is derived from an EMBL/GenBank/DDBJ whole genome shotgun (WGS) entry which is preliminary data.</text>
</comment>
<proteinExistence type="predicted"/>
<keyword evidence="2" id="KW-1185">Reference proteome</keyword>
<keyword evidence="1" id="KW-0808">Transferase</keyword>
<evidence type="ECO:0000313" key="2">
    <source>
        <dbReference type="Proteomes" id="UP000356253"/>
    </source>
</evidence>
<dbReference type="EMBL" id="CABVMM010000003">
    <property type="protein sequence ID" value="VVU99730.1"/>
    <property type="molecule type" value="Genomic_DNA"/>
</dbReference>
<reference evidence="1" key="1">
    <citation type="submission" date="2019-09" db="EMBL/GenBank/DDBJ databases">
        <authorList>
            <person name="Rodrigo-Torres L."/>
            <person name="Arahal R. D."/>
            <person name="Lucena T."/>
        </authorList>
    </citation>
    <scope>NUCLEOTIDE SEQUENCE</scope>
    <source>
        <strain evidence="1">ISS653</strain>
    </source>
</reference>
<gene>
    <name evidence="1" type="primary">mshA_2</name>
    <name evidence="1" type="ORF">FVB9532_00987</name>
</gene>
<name>A0AC61Y5F5_9FLAO</name>
<sequence length="417" mass="48620">MRILWITAMPIKNIASSQKLKSSGGWIGSMIHSLNNNKEVNKIQVLSIGNYKAFELIENNIEYIQIKAKGGVFSYNAKLKEKLDRYIDKFQPDIIDVQGVEFFIGNLVIDNKNKTKIVFTLQGLVSQIWRKFFNDIDVYKVIRFNTFRGLFLNDSLVKRQMKYKIRGENEEFLLKKGKYFLGRTGWDKFHCLGINENASYFYCGRNLREEFYTQQWEIKNVNRYQLFTTQAHYPIKGLHILLEAIHTLKKDYPEIKLIVAGKNFFNSKFIPKLKRTEYDIYLIRLIEKYDLKRNIEFTGWLNASELIDRLQKTHVFVCPSTIENSPNSLAEAQILGLPCVASNVGGIPTYVEDNYSGLLYSNNDYVELSCQINEIFQNDQLALRISNNARQAAQIRHDKENNAKDLFMAYKSILNEK</sequence>
<dbReference type="EC" id="2.4.1.250" evidence="1"/>
<keyword evidence="1" id="KW-0328">Glycosyltransferase</keyword>
<accession>A0AC61Y5F5</accession>
<protein>
    <submittedName>
        <fullName evidence="1">D-inositol 3-phosphate glycosyltransferase</fullName>
        <ecNumber evidence="1">2.4.1.250</ecNumber>
    </submittedName>
</protein>
<organism evidence="1 2">
    <name type="scientific">Mesonia oceanica</name>
    <dbReference type="NCBI Taxonomy" id="2687242"/>
    <lineage>
        <taxon>Bacteria</taxon>
        <taxon>Pseudomonadati</taxon>
        <taxon>Bacteroidota</taxon>
        <taxon>Flavobacteriia</taxon>
        <taxon>Flavobacteriales</taxon>
        <taxon>Flavobacteriaceae</taxon>
        <taxon>Mesonia</taxon>
    </lineage>
</organism>
<evidence type="ECO:0000313" key="1">
    <source>
        <dbReference type="EMBL" id="VVU99730.1"/>
    </source>
</evidence>
<dbReference type="Proteomes" id="UP000356253">
    <property type="component" value="Unassembled WGS sequence"/>
</dbReference>